<dbReference type="AlphaFoldDB" id="A0AAD7KWD6"/>
<accession>A0AAD7KWD6</accession>
<evidence type="ECO:0000313" key="3">
    <source>
        <dbReference type="Proteomes" id="UP001163823"/>
    </source>
</evidence>
<dbReference type="GO" id="GO:0003723">
    <property type="term" value="F:RNA binding"/>
    <property type="evidence" value="ECO:0007669"/>
    <property type="project" value="InterPro"/>
</dbReference>
<name>A0AAD7KWD6_QUISA</name>
<sequence length="136" mass="14720">MTFLSGLSACAHAGLVDKGSLAVVDEIEAIEGLQQKIWSKIGSICVDATDGEAVLTKATDGALCLHMIDLFGHAGCLHQAWEFVRKMPERPNSDVRLLLTCICPCCLCVTILVEFALSLIKAPITVMEWFISKIPC</sequence>
<dbReference type="PANTHER" id="PTHR47926">
    <property type="entry name" value="PENTATRICOPEPTIDE REPEAT-CONTAINING PROTEIN"/>
    <property type="match status" value="1"/>
</dbReference>
<keyword evidence="1" id="KW-0472">Membrane</keyword>
<reference evidence="2" key="1">
    <citation type="journal article" date="2023" name="Science">
        <title>Elucidation of the pathway for biosynthesis of saponin adjuvants from the soapbark tree.</title>
        <authorList>
            <person name="Reed J."/>
            <person name="Orme A."/>
            <person name="El-Demerdash A."/>
            <person name="Owen C."/>
            <person name="Martin L.B.B."/>
            <person name="Misra R.C."/>
            <person name="Kikuchi S."/>
            <person name="Rejzek M."/>
            <person name="Martin A.C."/>
            <person name="Harkess A."/>
            <person name="Leebens-Mack J."/>
            <person name="Louveau T."/>
            <person name="Stephenson M.J."/>
            <person name="Osbourn A."/>
        </authorList>
    </citation>
    <scope>NUCLEOTIDE SEQUENCE</scope>
    <source>
        <strain evidence="2">S10</strain>
    </source>
</reference>
<evidence type="ECO:0000256" key="1">
    <source>
        <dbReference type="SAM" id="Phobius"/>
    </source>
</evidence>
<keyword evidence="1" id="KW-1133">Transmembrane helix</keyword>
<keyword evidence="3" id="KW-1185">Reference proteome</keyword>
<dbReference type="PANTHER" id="PTHR47926:SF347">
    <property type="entry name" value="PENTATRICOPEPTIDE REPEAT-CONTAINING PROTEIN"/>
    <property type="match status" value="1"/>
</dbReference>
<dbReference type="Proteomes" id="UP001163823">
    <property type="component" value="Chromosome 13"/>
</dbReference>
<dbReference type="InterPro" id="IPR046960">
    <property type="entry name" value="PPR_At4g14850-like_plant"/>
</dbReference>
<proteinExistence type="predicted"/>
<keyword evidence="1" id="KW-0812">Transmembrane</keyword>
<dbReference type="GO" id="GO:0009451">
    <property type="term" value="P:RNA modification"/>
    <property type="evidence" value="ECO:0007669"/>
    <property type="project" value="InterPro"/>
</dbReference>
<evidence type="ECO:0000313" key="2">
    <source>
        <dbReference type="EMBL" id="KAJ7947057.1"/>
    </source>
</evidence>
<feature type="transmembrane region" description="Helical" evidence="1">
    <location>
        <begin position="95"/>
        <end position="120"/>
    </location>
</feature>
<organism evidence="2 3">
    <name type="scientific">Quillaja saponaria</name>
    <name type="common">Soap bark tree</name>
    <dbReference type="NCBI Taxonomy" id="32244"/>
    <lineage>
        <taxon>Eukaryota</taxon>
        <taxon>Viridiplantae</taxon>
        <taxon>Streptophyta</taxon>
        <taxon>Embryophyta</taxon>
        <taxon>Tracheophyta</taxon>
        <taxon>Spermatophyta</taxon>
        <taxon>Magnoliopsida</taxon>
        <taxon>eudicotyledons</taxon>
        <taxon>Gunneridae</taxon>
        <taxon>Pentapetalae</taxon>
        <taxon>rosids</taxon>
        <taxon>fabids</taxon>
        <taxon>Fabales</taxon>
        <taxon>Quillajaceae</taxon>
        <taxon>Quillaja</taxon>
    </lineage>
</organism>
<comment type="caution">
    <text evidence="2">The sequence shown here is derived from an EMBL/GenBank/DDBJ whole genome shotgun (WGS) entry which is preliminary data.</text>
</comment>
<dbReference type="EMBL" id="JARAOO010000013">
    <property type="protein sequence ID" value="KAJ7947057.1"/>
    <property type="molecule type" value="Genomic_DNA"/>
</dbReference>
<protein>
    <submittedName>
        <fullName evidence="2">Pentatricopeptide repeat</fullName>
    </submittedName>
</protein>
<dbReference type="KEGG" id="qsa:O6P43_031910"/>
<gene>
    <name evidence="2" type="ORF">O6P43_031910</name>
</gene>